<dbReference type="RefSeq" id="WP_343995676.1">
    <property type="nucleotide sequence ID" value="NZ_BAAALG010000011.1"/>
</dbReference>
<keyword evidence="3" id="KW-1185">Reference proteome</keyword>
<organism evidence="2 3">
    <name type="scientific">Nocardioides dubius</name>
    <dbReference type="NCBI Taxonomy" id="317019"/>
    <lineage>
        <taxon>Bacteria</taxon>
        <taxon>Bacillati</taxon>
        <taxon>Actinomycetota</taxon>
        <taxon>Actinomycetes</taxon>
        <taxon>Propionibacteriales</taxon>
        <taxon>Nocardioidaceae</taxon>
        <taxon>Nocardioides</taxon>
    </lineage>
</organism>
<accession>A0ABN1U0R8</accession>
<dbReference type="InterPro" id="IPR053465">
    <property type="entry name" value="Sortase_Class_E"/>
</dbReference>
<protein>
    <recommendedName>
        <fullName evidence="4">Class E sortase</fullName>
    </recommendedName>
</protein>
<keyword evidence="1" id="KW-0378">Hydrolase</keyword>
<dbReference type="InterPro" id="IPR005754">
    <property type="entry name" value="Sortase"/>
</dbReference>
<dbReference type="NCBIfam" id="TIGR01076">
    <property type="entry name" value="sortase_fam"/>
    <property type="match status" value="1"/>
</dbReference>
<evidence type="ECO:0008006" key="4">
    <source>
        <dbReference type="Google" id="ProtNLM"/>
    </source>
</evidence>
<reference evidence="2 3" key="1">
    <citation type="journal article" date="2019" name="Int. J. Syst. Evol. Microbiol.">
        <title>The Global Catalogue of Microorganisms (GCM) 10K type strain sequencing project: providing services to taxonomists for standard genome sequencing and annotation.</title>
        <authorList>
            <consortium name="The Broad Institute Genomics Platform"/>
            <consortium name="The Broad Institute Genome Sequencing Center for Infectious Disease"/>
            <person name="Wu L."/>
            <person name="Ma J."/>
        </authorList>
    </citation>
    <scope>NUCLEOTIDE SEQUENCE [LARGE SCALE GENOMIC DNA]</scope>
    <source>
        <strain evidence="2 3">JCM 13008</strain>
    </source>
</reference>
<name>A0ABN1U0R8_9ACTN</name>
<dbReference type="InterPro" id="IPR023365">
    <property type="entry name" value="Sortase_dom-sf"/>
</dbReference>
<dbReference type="CDD" id="cd05830">
    <property type="entry name" value="Sortase_E"/>
    <property type="match status" value="1"/>
</dbReference>
<dbReference type="EMBL" id="BAAALG010000011">
    <property type="protein sequence ID" value="GAA1108277.1"/>
    <property type="molecule type" value="Genomic_DNA"/>
</dbReference>
<sequence>MPRRFGTTAITCLRVLAELLLTLGVLLGALAFYLLVWTNVQTAAAQEELLSEFRERRSDDPTRAVAPKPGDGLNVLHIPRLGKDWEWVVVEGVDTDSLNRGPGHFPASALPGAIGNYAVAGHRATHGEPFADLDQLAEGDKVYVEAADGWFTYRVTWTRITSPSAVELIAPVPGKPGTEPEVAMMTLVTCHPRWGSSERLIVGAQLIERRTLAAGAPKELD</sequence>
<evidence type="ECO:0000313" key="3">
    <source>
        <dbReference type="Proteomes" id="UP001501581"/>
    </source>
</evidence>
<dbReference type="Gene3D" id="2.40.260.10">
    <property type="entry name" value="Sortase"/>
    <property type="match status" value="1"/>
</dbReference>
<dbReference type="Proteomes" id="UP001501581">
    <property type="component" value="Unassembled WGS sequence"/>
</dbReference>
<dbReference type="NCBIfam" id="NF033747">
    <property type="entry name" value="class_E_sortase"/>
    <property type="match status" value="1"/>
</dbReference>
<dbReference type="InterPro" id="IPR042003">
    <property type="entry name" value="Sortase_E"/>
</dbReference>
<dbReference type="SUPFAM" id="SSF63817">
    <property type="entry name" value="Sortase"/>
    <property type="match status" value="1"/>
</dbReference>
<evidence type="ECO:0000313" key="2">
    <source>
        <dbReference type="EMBL" id="GAA1108277.1"/>
    </source>
</evidence>
<comment type="caution">
    <text evidence="2">The sequence shown here is derived from an EMBL/GenBank/DDBJ whole genome shotgun (WGS) entry which is preliminary data.</text>
</comment>
<dbReference type="Pfam" id="PF04203">
    <property type="entry name" value="Sortase"/>
    <property type="match status" value="1"/>
</dbReference>
<gene>
    <name evidence="2" type="ORF">GCM10009668_30520</name>
</gene>
<proteinExistence type="predicted"/>
<evidence type="ECO:0000256" key="1">
    <source>
        <dbReference type="ARBA" id="ARBA00022801"/>
    </source>
</evidence>